<dbReference type="GeneID" id="57344037"/>
<feature type="transmembrane region" description="Helical" evidence="8">
    <location>
        <begin position="12"/>
        <end position="30"/>
    </location>
</feature>
<feature type="transmembrane region" description="Helical" evidence="8">
    <location>
        <begin position="36"/>
        <end position="52"/>
    </location>
</feature>
<evidence type="ECO:0000256" key="6">
    <source>
        <dbReference type="ARBA" id="ARBA00025595"/>
    </source>
</evidence>
<name>A0A7Y6TQS2_9GAMM</name>
<dbReference type="PANTHER" id="PTHR38459">
    <property type="entry name" value="PROPHAGE BACTOPRENOL-LINKED GLUCOSE TRANSLOCASE HOMOLOG"/>
    <property type="match status" value="1"/>
</dbReference>
<dbReference type="PANTHER" id="PTHR38459:SF1">
    <property type="entry name" value="PROPHAGE BACTOPRENOL-LINKED GLUCOSE TRANSLOCASE HOMOLOG"/>
    <property type="match status" value="1"/>
</dbReference>
<feature type="transmembrane region" description="Helical" evidence="8">
    <location>
        <begin position="64"/>
        <end position="83"/>
    </location>
</feature>
<dbReference type="Proteomes" id="UP000566985">
    <property type="component" value="Unassembled WGS sequence"/>
</dbReference>
<evidence type="ECO:0000256" key="5">
    <source>
        <dbReference type="ARBA" id="ARBA00023136"/>
    </source>
</evidence>
<gene>
    <name evidence="10" type="ORF">HU668_02725</name>
</gene>
<dbReference type="AlphaFoldDB" id="A0A7Y6TQS2"/>
<evidence type="ECO:0000313" key="11">
    <source>
        <dbReference type="Proteomes" id="UP000566985"/>
    </source>
</evidence>
<evidence type="ECO:0000256" key="4">
    <source>
        <dbReference type="ARBA" id="ARBA00022989"/>
    </source>
</evidence>
<comment type="subcellular location">
    <subcellularLocation>
        <location evidence="1">Membrane</location>
        <topology evidence="1">Multi-pass membrane protein</topology>
    </subcellularLocation>
</comment>
<evidence type="ECO:0000256" key="1">
    <source>
        <dbReference type="ARBA" id="ARBA00004141"/>
    </source>
</evidence>
<dbReference type="EMBL" id="JABWPM010000001">
    <property type="protein sequence ID" value="NUY95372.1"/>
    <property type="molecule type" value="Genomic_DNA"/>
</dbReference>
<dbReference type="RefSeq" id="WP_084227793.1">
    <property type="nucleotide sequence ID" value="NZ_JABWPE010000001.1"/>
</dbReference>
<keyword evidence="3 8" id="KW-0812">Transmembrane</keyword>
<sequence length="117" mass="13296">MLNVFYKYAGVGIANTAIHWVVFAVFFYWFSSSQSLANFVAFCFAITFSFFVNARWTFSSDASLMRYSLYVIFMGGIACFFGWSADQYVLSPIVTLIGFSAVSLICGFFYSKLIVFR</sequence>
<dbReference type="PIRSF" id="PIRSF006298">
    <property type="entry name" value="GtrA_prd"/>
    <property type="match status" value="1"/>
</dbReference>
<keyword evidence="5 8" id="KW-0472">Membrane</keyword>
<dbReference type="Pfam" id="PF04138">
    <property type="entry name" value="GtrA_DPMS_TM"/>
    <property type="match status" value="1"/>
</dbReference>
<evidence type="ECO:0000256" key="8">
    <source>
        <dbReference type="SAM" id="Phobius"/>
    </source>
</evidence>
<comment type="function">
    <text evidence="6 7">Involved in O antigen modification. Involved in the translocation of bactoprenol-linked glucose across the cytoplasmic membrane.</text>
</comment>
<organism evidence="10 11">
    <name type="scientific">Pantoea brenneri</name>
    <dbReference type="NCBI Taxonomy" id="472694"/>
    <lineage>
        <taxon>Bacteria</taxon>
        <taxon>Pseudomonadati</taxon>
        <taxon>Pseudomonadota</taxon>
        <taxon>Gammaproteobacteria</taxon>
        <taxon>Enterobacterales</taxon>
        <taxon>Erwiniaceae</taxon>
        <taxon>Pantoea</taxon>
    </lineage>
</organism>
<evidence type="ECO:0000256" key="3">
    <source>
        <dbReference type="ARBA" id="ARBA00022692"/>
    </source>
</evidence>
<protein>
    <recommendedName>
        <fullName evidence="7">Bactoprenol-linked glucose translocase</fullName>
    </recommendedName>
</protein>
<keyword evidence="4 8" id="KW-1133">Transmembrane helix</keyword>
<comment type="caution">
    <text evidence="10">The sequence shown here is derived from an EMBL/GenBank/DDBJ whole genome shotgun (WGS) entry which is preliminary data.</text>
</comment>
<feature type="domain" description="GtrA/DPMS transmembrane" evidence="9">
    <location>
        <begin position="7"/>
        <end position="116"/>
    </location>
</feature>
<evidence type="ECO:0000313" key="10">
    <source>
        <dbReference type="EMBL" id="NUY95372.1"/>
    </source>
</evidence>
<evidence type="ECO:0000259" key="9">
    <source>
        <dbReference type="Pfam" id="PF04138"/>
    </source>
</evidence>
<dbReference type="InterPro" id="IPR007267">
    <property type="entry name" value="GtrA_DPMS_TM"/>
</dbReference>
<reference evidence="10 11" key="1">
    <citation type="submission" date="2020-05" db="EMBL/GenBank/DDBJ databases">
        <title>Whole Genome Sequences of Enterobacteriales Associated with the International Space Station.</title>
        <authorList>
            <person name="Bharadwaj A."/>
            <person name="Daudu R."/>
            <person name="Singh N."/>
            <person name="Wood J."/>
            <person name="Debieu M."/>
            <person name="Mason C."/>
            <person name="Wang C."/>
            <person name="Venkateswaran K."/>
        </authorList>
    </citation>
    <scope>NUCLEOTIDE SEQUENCE [LARGE SCALE GENOMIC DNA]</scope>
    <source>
        <strain evidence="10 11">IF5SW-B1</strain>
    </source>
</reference>
<evidence type="ECO:0000256" key="2">
    <source>
        <dbReference type="ARBA" id="ARBA00022448"/>
    </source>
</evidence>
<dbReference type="InterPro" id="IPR016480">
    <property type="entry name" value="Glc_translocase_bactprenl-link"/>
</dbReference>
<feature type="transmembrane region" description="Helical" evidence="8">
    <location>
        <begin position="89"/>
        <end position="110"/>
    </location>
</feature>
<accession>A0A7Y6TQS2</accession>
<keyword evidence="2 7" id="KW-0813">Transport</keyword>
<dbReference type="InterPro" id="IPR051401">
    <property type="entry name" value="GtrA_CellWall_Glycosyl"/>
</dbReference>
<dbReference type="GO" id="GO:0000271">
    <property type="term" value="P:polysaccharide biosynthetic process"/>
    <property type="evidence" value="ECO:0007669"/>
    <property type="project" value="InterPro"/>
</dbReference>
<comment type="similarity">
    <text evidence="7">Belongs to the gtrA family.</text>
</comment>
<proteinExistence type="inferred from homology"/>
<evidence type="ECO:0000256" key="7">
    <source>
        <dbReference type="PIRNR" id="PIRNR006298"/>
    </source>
</evidence>
<dbReference type="GO" id="GO:0005886">
    <property type="term" value="C:plasma membrane"/>
    <property type="evidence" value="ECO:0007669"/>
    <property type="project" value="TreeGrafter"/>
</dbReference>